<evidence type="ECO:0000259" key="1">
    <source>
        <dbReference type="Pfam" id="PF13304"/>
    </source>
</evidence>
<evidence type="ECO:0000313" key="2">
    <source>
        <dbReference type="EMBL" id="KWT92774.1"/>
    </source>
</evidence>
<dbReference type="Gene3D" id="3.40.50.300">
    <property type="entry name" value="P-loop containing nucleotide triphosphate hydrolases"/>
    <property type="match status" value="1"/>
</dbReference>
<evidence type="ECO:0000313" key="3">
    <source>
        <dbReference type="Proteomes" id="UP000060487"/>
    </source>
</evidence>
<dbReference type="InterPro" id="IPR027417">
    <property type="entry name" value="P-loop_NTPase"/>
</dbReference>
<reference evidence="2 3" key="1">
    <citation type="submission" date="2015-11" db="EMBL/GenBank/DDBJ databases">
        <authorList>
            <person name="Lin W."/>
        </authorList>
    </citation>
    <scope>NUCLEOTIDE SEQUENCE [LARGE SCALE GENOMIC DNA]</scope>
    <source>
        <strain evidence="2 3">HCH-1</strain>
    </source>
</reference>
<dbReference type="RefSeq" id="WP_085051008.1">
    <property type="nucleotide sequence ID" value="NZ_LNQR01000020.1"/>
</dbReference>
<dbReference type="PANTHER" id="PTHR40396:SF1">
    <property type="entry name" value="ATPASE AAA-TYPE CORE DOMAIN-CONTAINING PROTEIN"/>
    <property type="match status" value="1"/>
</dbReference>
<accession>A0ABR5SIM9</accession>
<gene>
    <name evidence="2" type="ORF">ASN18_0479</name>
</gene>
<dbReference type="Proteomes" id="UP000060487">
    <property type="component" value="Unassembled WGS sequence"/>
</dbReference>
<dbReference type="EMBL" id="LNQR01000020">
    <property type="protein sequence ID" value="KWT92774.1"/>
    <property type="molecule type" value="Genomic_DNA"/>
</dbReference>
<keyword evidence="3" id="KW-1185">Reference proteome</keyword>
<organism evidence="2 3">
    <name type="scientific">Candidatus Magnetominusculus xianensis</name>
    <dbReference type="NCBI Taxonomy" id="1748249"/>
    <lineage>
        <taxon>Bacteria</taxon>
        <taxon>Pseudomonadati</taxon>
        <taxon>Nitrospirota</taxon>
        <taxon>Nitrospiria</taxon>
        <taxon>Nitrospirales</taxon>
        <taxon>Nitrospiraceae</taxon>
        <taxon>Candidatus Magnetominusculus</taxon>
    </lineage>
</organism>
<dbReference type="InterPro" id="IPR003959">
    <property type="entry name" value="ATPase_AAA_core"/>
</dbReference>
<feature type="domain" description="ATPase AAA-type core" evidence="1">
    <location>
        <begin position="24"/>
        <end position="357"/>
    </location>
</feature>
<dbReference type="Pfam" id="PF13304">
    <property type="entry name" value="AAA_21"/>
    <property type="match status" value="1"/>
</dbReference>
<protein>
    <submittedName>
        <fullName evidence="2">ATPase</fullName>
    </submittedName>
</protein>
<name>A0ABR5SIM9_9BACT</name>
<dbReference type="InterPro" id="IPR014555">
    <property type="entry name" value="RecF-like"/>
</dbReference>
<dbReference type="SUPFAM" id="SSF52540">
    <property type="entry name" value="P-loop containing nucleoside triphosphate hydrolases"/>
    <property type="match status" value="1"/>
</dbReference>
<comment type="caution">
    <text evidence="2">The sequence shown here is derived from an EMBL/GenBank/DDBJ whole genome shotgun (WGS) entry which is preliminary data.</text>
</comment>
<proteinExistence type="predicted"/>
<sequence length="412" mass="47407">MLNNFFVENYKNLIMEKPLPLGKLNIFIGPNGSGKSNLFEAVHFLPDCLEHGMQKEIRSRLKGLDSILNKNLSVPNKISFKWGFKSVPMVVAKVPVRYILDIDISSYSYYAIEREILEETKPRIGGQTHIKRHLDFSYSRGEVNIDVDISPSKEAVKKNVAEDFEVIPEGELALRKLSSPIQYPGVEYIKNKVSLWRFYNANHISIKNIRDKPSEIDPSTIYIDETGENLAIVLYNLMSKEDSDFGDELYRLLGALCENFKDLKFPIIDSQHLEMRWKNNDVKRQLTLHGLSDGTIRMLCWAAILCHPNPSPLICIDEPEIGLHPEWIYILADLIKEAVERGKTQILLATHSPDLLDCFTEYAANVIVTETDDTRNAVFKKLDTDELKPWLKRYRLGEMYRKREPIIGGWSY</sequence>
<dbReference type="PIRSF" id="PIRSF029347">
    <property type="entry name" value="RecF"/>
    <property type="match status" value="1"/>
</dbReference>
<dbReference type="PANTHER" id="PTHR40396">
    <property type="entry name" value="ATPASE-LIKE PROTEIN"/>
    <property type="match status" value="1"/>
</dbReference>